<comment type="similarity">
    <text evidence="2">Belongs to the glycosyltransferase 2 family.</text>
</comment>
<reference evidence="10" key="2">
    <citation type="submission" date="2018-06" db="EMBL/GenBank/DDBJ databases">
        <authorList>
            <person name="Zhirakovskaya E."/>
        </authorList>
    </citation>
    <scope>NUCLEOTIDE SEQUENCE</scope>
    <source>
        <strain evidence="10">NA02069</strain>
    </source>
</reference>
<dbReference type="Pfam" id="PF00535">
    <property type="entry name" value="Glycos_transf_2"/>
    <property type="match status" value="1"/>
</dbReference>
<dbReference type="SMR" id="A0A346RNZ8"/>
<evidence type="ECO:0000313" key="12">
    <source>
        <dbReference type="Proteomes" id="UP000509418"/>
    </source>
</evidence>
<evidence type="ECO:0000313" key="10">
    <source>
        <dbReference type="EMBL" id="AXS67795.1"/>
    </source>
</evidence>
<dbReference type="Gene3D" id="3.90.550.10">
    <property type="entry name" value="Spore Coat Polysaccharide Biosynthesis Protein SpsA, Chain A"/>
    <property type="match status" value="1"/>
</dbReference>
<dbReference type="GO" id="GO:0016757">
    <property type="term" value="F:glycosyltransferase activity"/>
    <property type="evidence" value="ECO:0007669"/>
    <property type="project" value="UniProtKB-KW"/>
</dbReference>
<feature type="transmembrane region" description="Helical" evidence="8">
    <location>
        <begin position="328"/>
        <end position="354"/>
    </location>
</feature>
<keyword evidence="6 8" id="KW-1133">Transmembrane helix</keyword>
<protein>
    <submittedName>
        <fullName evidence="10">ChaGT2</fullName>
    </submittedName>
    <submittedName>
        <fullName evidence="11">Glycosyltransferase family 2 protein</fullName>
    </submittedName>
</protein>
<evidence type="ECO:0000256" key="1">
    <source>
        <dbReference type="ARBA" id="ARBA00004141"/>
    </source>
</evidence>
<dbReference type="RefSeq" id="WP_176574335.1">
    <property type="nucleotide sequence ID" value="NZ_CBDRGH010000019.1"/>
</dbReference>
<evidence type="ECO:0000256" key="7">
    <source>
        <dbReference type="ARBA" id="ARBA00023136"/>
    </source>
</evidence>
<evidence type="ECO:0000256" key="5">
    <source>
        <dbReference type="ARBA" id="ARBA00022692"/>
    </source>
</evidence>
<dbReference type="InterPro" id="IPR001173">
    <property type="entry name" value="Glyco_trans_2-like"/>
</dbReference>
<feature type="domain" description="Glycosyltransferase 2-like" evidence="9">
    <location>
        <begin position="73"/>
        <end position="231"/>
    </location>
</feature>
<accession>A0A346RNZ8</accession>
<gene>
    <name evidence="11" type="ORF">HUT05_05140</name>
</gene>
<evidence type="ECO:0000256" key="2">
    <source>
        <dbReference type="ARBA" id="ARBA00006739"/>
    </source>
</evidence>
<dbReference type="AlphaFoldDB" id="A0A346RNZ8"/>
<dbReference type="Proteomes" id="UP000509418">
    <property type="component" value="Chromosome"/>
</dbReference>
<dbReference type="PANTHER" id="PTHR48090:SF1">
    <property type="entry name" value="PROPHAGE BACTOPRENOL GLUCOSYL TRANSFERASE HOMOLOG"/>
    <property type="match status" value="1"/>
</dbReference>
<dbReference type="PANTHER" id="PTHR48090">
    <property type="entry name" value="UNDECAPRENYL-PHOSPHATE 4-DEOXY-4-FORMAMIDO-L-ARABINOSE TRANSFERASE-RELATED"/>
    <property type="match status" value="1"/>
</dbReference>
<keyword evidence="5 8" id="KW-0812">Transmembrane</keyword>
<evidence type="ECO:0000313" key="11">
    <source>
        <dbReference type="EMBL" id="QKZ16811.1"/>
    </source>
</evidence>
<dbReference type="InterPro" id="IPR050256">
    <property type="entry name" value="Glycosyltransferase_2"/>
</dbReference>
<dbReference type="InterPro" id="IPR029044">
    <property type="entry name" value="Nucleotide-diphossugar_trans"/>
</dbReference>
<comment type="subcellular location">
    <subcellularLocation>
        <location evidence="1">Membrane</location>
        <topology evidence="1">Multi-pass membrane protein</topology>
    </subcellularLocation>
</comment>
<reference evidence="11 12" key="3">
    <citation type="submission" date="2020-06" db="EMBL/GenBank/DDBJ databases">
        <title>Genome mining for natural products.</title>
        <authorList>
            <person name="Zhang B."/>
            <person name="Shi J."/>
            <person name="Ge H."/>
        </authorList>
    </citation>
    <scope>NUCLEOTIDE SEQUENCE [LARGE SCALE GENOMIC DNA]</scope>
    <source>
        <strain evidence="11 12">NA02069</strain>
    </source>
</reference>
<evidence type="ECO:0000256" key="3">
    <source>
        <dbReference type="ARBA" id="ARBA00022676"/>
    </source>
</evidence>
<reference evidence="10" key="1">
    <citation type="journal article" date="2018" name="J. Am. Chem. Soc.">
        <title>Molecular Basis for the Final Oxidative Rearrangement Steps in Chartreusin Biosynthesis.</title>
        <authorList>
            <person name="Wang Y.S."/>
            <person name="Zhang B."/>
            <person name="Zhu J."/>
            <person name="Yang C.L."/>
            <person name="Guo Y."/>
            <person name="Liu C.L."/>
            <person name="Liu F."/>
            <person name="Huang H."/>
            <person name="Zhao S."/>
            <person name="Liang Y."/>
            <person name="Jiao R.H."/>
            <person name="Tan R.X."/>
            <person name="Ge H.M."/>
        </authorList>
    </citation>
    <scope>NUCLEOTIDE SEQUENCE</scope>
    <source>
        <strain evidence="10">NA02069</strain>
    </source>
</reference>
<sequence>MRTDAETPQAHDTPDLYRALALGDYVLGRTPLHIAARTAGFSADEMLRLVRARVDVPADPAPGRPGPREPLLSVVVPVFNNATTLRELHRRLRGALTPIGAFEILFVDDGSSDGSSGLIGELHQEDPSVRLLRLSRNFGQQAALSAGLDVARGAAVVMLDADLQDPPELIGDLVERWRAGHEVVYMVRRNRKEGPFKRLAYAVFYRVFRYLADIEVPLSSGDFALLDRKVVAVLRSMPERSRFLRGLRSWSGFRQTAVEYDRARRPSGESQYTLRRLAKLAADGLLGFSSVPLRLVSTLGLATAAAGAVMVVLVLLARLSALSLPVGWASTISVVLLVGGAQLTTIGMVGAYIARIYHEVKQRPLYIVMERLG</sequence>
<organism evidence="10">
    <name type="scientific">Streptomyces chartreusis</name>
    <dbReference type="NCBI Taxonomy" id="1969"/>
    <lineage>
        <taxon>Bacteria</taxon>
        <taxon>Bacillati</taxon>
        <taxon>Actinomycetota</taxon>
        <taxon>Actinomycetes</taxon>
        <taxon>Kitasatosporales</taxon>
        <taxon>Streptomycetaceae</taxon>
        <taxon>Streptomyces</taxon>
    </lineage>
</organism>
<dbReference type="GO" id="GO:0005886">
    <property type="term" value="C:plasma membrane"/>
    <property type="evidence" value="ECO:0007669"/>
    <property type="project" value="TreeGrafter"/>
</dbReference>
<evidence type="ECO:0000256" key="6">
    <source>
        <dbReference type="ARBA" id="ARBA00022989"/>
    </source>
</evidence>
<dbReference type="EMBL" id="CP056041">
    <property type="protein sequence ID" value="QKZ16811.1"/>
    <property type="molecule type" value="Genomic_DNA"/>
</dbReference>
<keyword evidence="4 11" id="KW-0808">Transferase</keyword>
<feature type="transmembrane region" description="Helical" evidence="8">
    <location>
        <begin position="295"/>
        <end position="316"/>
    </location>
</feature>
<keyword evidence="3" id="KW-0328">Glycosyltransferase</keyword>
<evidence type="ECO:0000259" key="9">
    <source>
        <dbReference type="Pfam" id="PF00535"/>
    </source>
</evidence>
<keyword evidence="12" id="KW-1185">Reference proteome</keyword>
<dbReference type="SUPFAM" id="SSF53448">
    <property type="entry name" value="Nucleotide-diphospho-sugar transferases"/>
    <property type="match status" value="1"/>
</dbReference>
<dbReference type="CDD" id="cd04187">
    <property type="entry name" value="DPM1_like_bac"/>
    <property type="match status" value="1"/>
</dbReference>
<evidence type="ECO:0000256" key="8">
    <source>
        <dbReference type="SAM" id="Phobius"/>
    </source>
</evidence>
<evidence type="ECO:0000256" key="4">
    <source>
        <dbReference type="ARBA" id="ARBA00022679"/>
    </source>
</evidence>
<proteinExistence type="inferred from homology"/>
<dbReference type="EMBL" id="MH540322">
    <property type="protein sequence ID" value="AXS67795.1"/>
    <property type="molecule type" value="Genomic_DNA"/>
</dbReference>
<name>A0A346RNZ8_STRCX</name>
<keyword evidence="7 8" id="KW-0472">Membrane</keyword>